<dbReference type="Proteomes" id="UP000613580">
    <property type="component" value="Unassembled WGS sequence"/>
</dbReference>
<reference evidence="2" key="1">
    <citation type="submission" date="2020-05" db="EMBL/GenBank/DDBJ databases">
        <title>Mycena genomes resolve the evolution of fungal bioluminescence.</title>
        <authorList>
            <person name="Tsai I.J."/>
        </authorList>
    </citation>
    <scope>NUCLEOTIDE SEQUENCE</scope>
    <source>
        <strain evidence="2">110903Hualien_Pintung</strain>
    </source>
</reference>
<proteinExistence type="predicted"/>
<protein>
    <submittedName>
        <fullName evidence="2">Uncharacterized protein</fullName>
    </submittedName>
</protein>
<evidence type="ECO:0000313" key="3">
    <source>
        <dbReference type="Proteomes" id="UP000613580"/>
    </source>
</evidence>
<accession>A0A8H6SJT7</accession>
<comment type="caution">
    <text evidence="2">The sequence shown here is derived from an EMBL/GenBank/DDBJ whole genome shotgun (WGS) entry which is preliminary data.</text>
</comment>
<evidence type="ECO:0000313" key="2">
    <source>
        <dbReference type="EMBL" id="KAF7299966.1"/>
    </source>
</evidence>
<evidence type="ECO:0000256" key="1">
    <source>
        <dbReference type="SAM" id="MobiDB-lite"/>
    </source>
</evidence>
<sequence>MDNDVHKDLRIGMPDDSDRLPSPPDAAGVTKARAADQEPSGTKSLPGHCGCLICTTDKKMQRRATGHCECHQCTKGIDKPNMDWLPPGGRGSTKFITPGIQTSIRSHRPRVEDESLVAQR</sequence>
<keyword evidence="3" id="KW-1185">Reference proteome</keyword>
<gene>
    <name evidence="2" type="ORF">HMN09_01004600</name>
</gene>
<dbReference type="AlphaFoldDB" id="A0A8H6SJT7"/>
<feature type="compositionally biased region" description="Basic and acidic residues" evidence="1">
    <location>
        <begin position="1"/>
        <end position="10"/>
    </location>
</feature>
<name>A0A8H6SJT7_MYCCL</name>
<feature type="region of interest" description="Disordered" evidence="1">
    <location>
        <begin position="1"/>
        <end position="45"/>
    </location>
</feature>
<organism evidence="2 3">
    <name type="scientific">Mycena chlorophos</name>
    <name type="common">Agaric fungus</name>
    <name type="synonym">Agaricus chlorophos</name>
    <dbReference type="NCBI Taxonomy" id="658473"/>
    <lineage>
        <taxon>Eukaryota</taxon>
        <taxon>Fungi</taxon>
        <taxon>Dikarya</taxon>
        <taxon>Basidiomycota</taxon>
        <taxon>Agaricomycotina</taxon>
        <taxon>Agaricomycetes</taxon>
        <taxon>Agaricomycetidae</taxon>
        <taxon>Agaricales</taxon>
        <taxon>Marasmiineae</taxon>
        <taxon>Mycenaceae</taxon>
        <taxon>Mycena</taxon>
    </lineage>
</organism>
<dbReference type="EMBL" id="JACAZE010000014">
    <property type="protein sequence ID" value="KAF7299966.1"/>
    <property type="molecule type" value="Genomic_DNA"/>
</dbReference>